<reference evidence="3 4" key="1">
    <citation type="submission" date="2020-04" db="EMBL/GenBank/DDBJ databases">
        <authorList>
            <person name="Zhang R."/>
            <person name="Schippers A."/>
        </authorList>
    </citation>
    <scope>NUCLEOTIDE SEQUENCE [LARGE SCALE GENOMIC DNA]</scope>
    <source>
        <strain evidence="3 4">DSM 109850</strain>
    </source>
</reference>
<evidence type="ECO:0000313" key="3">
    <source>
        <dbReference type="EMBL" id="NMP24976.1"/>
    </source>
</evidence>
<dbReference type="InterPro" id="IPR037523">
    <property type="entry name" value="VOC_core"/>
</dbReference>
<name>A0A7Y0Q5D6_9FIRM</name>
<keyword evidence="4" id="KW-1185">Reference proteome</keyword>
<dbReference type="Pfam" id="PF00903">
    <property type="entry name" value="Glyoxalase"/>
    <property type="match status" value="1"/>
</dbReference>
<dbReference type="RefSeq" id="WP_169103178.1">
    <property type="nucleotide sequence ID" value="NZ_JABBVZ010000187.1"/>
</dbReference>
<dbReference type="InterPro" id="IPR051332">
    <property type="entry name" value="Fosfomycin_Res_Enzymes"/>
</dbReference>
<evidence type="ECO:0000256" key="1">
    <source>
        <dbReference type="ARBA" id="ARBA00022723"/>
    </source>
</evidence>
<comment type="caution">
    <text evidence="3">The sequence shown here is derived from an EMBL/GenBank/DDBJ whole genome shotgun (WGS) entry which is preliminary data.</text>
</comment>
<keyword evidence="1" id="KW-0479">Metal-binding</keyword>
<dbReference type="PROSITE" id="PS51819">
    <property type="entry name" value="VOC"/>
    <property type="match status" value="1"/>
</dbReference>
<dbReference type="Gene3D" id="3.10.180.10">
    <property type="entry name" value="2,3-Dihydroxybiphenyl 1,2-Dioxygenase, domain 1"/>
    <property type="match status" value="1"/>
</dbReference>
<dbReference type="SUPFAM" id="SSF54593">
    <property type="entry name" value="Glyoxalase/Bleomycin resistance protein/Dihydroxybiphenyl dioxygenase"/>
    <property type="match status" value="1"/>
</dbReference>
<dbReference type="EMBL" id="JABBVZ010000187">
    <property type="protein sequence ID" value="NMP24976.1"/>
    <property type="molecule type" value="Genomic_DNA"/>
</dbReference>
<proteinExistence type="predicted"/>
<dbReference type="InterPro" id="IPR029068">
    <property type="entry name" value="Glyas_Bleomycin-R_OHBP_Dase"/>
</dbReference>
<dbReference type="PANTHER" id="PTHR36113">
    <property type="entry name" value="LYASE, PUTATIVE-RELATED-RELATED"/>
    <property type="match status" value="1"/>
</dbReference>
<accession>A0A7Y0Q5D6</accession>
<dbReference type="Proteomes" id="UP000533476">
    <property type="component" value="Unassembled WGS sequence"/>
</dbReference>
<sequence length="129" mass="15152">MKGLHHVEIYVSNLARSTEFWGWFFAELGYEPFQEWDTGRSWRLNDTYLVFVQALARHLDVPYHRGRVGLNHLALWARSRHQVDALTEQVRACGLRVLYEDRHPFAGGPDHYALYFEDPDRIKVEVVAP</sequence>
<organism evidence="3 4">
    <name type="scientific">Sulfobacillus harzensis</name>
    <dbReference type="NCBI Taxonomy" id="2729629"/>
    <lineage>
        <taxon>Bacteria</taxon>
        <taxon>Bacillati</taxon>
        <taxon>Bacillota</taxon>
        <taxon>Clostridia</taxon>
        <taxon>Eubacteriales</taxon>
        <taxon>Clostridiales Family XVII. Incertae Sedis</taxon>
        <taxon>Sulfobacillus</taxon>
    </lineage>
</organism>
<feature type="domain" description="VOC" evidence="2">
    <location>
        <begin position="3"/>
        <end position="129"/>
    </location>
</feature>
<gene>
    <name evidence="3" type="ORF">HIJ39_21960</name>
</gene>
<protein>
    <recommendedName>
        <fullName evidence="2">VOC domain-containing protein</fullName>
    </recommendedName>
</protein>
<evidence type="ECO:0000313" key="4">
    <source>
        <dbReference type="Proteomes" id="UP000533476"/>
    </source>
</evidence>
<dbReference type="GO" id="GO:0046872">
    <property type="term" value="F:metal ion binding"/>
    <property type="evidence" value="ECO:0007669"/>
    <property type="project" value="UniProtKB-KW"/>
</dbReference>
<dbReference type="InterPro" id="IPR004360">
    <property type="entry name" value="Glyas_Fos-R_dOase_dom"/>
</dbReference>
<dbReference type="AlphaFoldDB" id="A0A7Y0Q5D6"/>
<evidence type="ECO:0000259" key="2">
    <source>
        <dbReference type="PROSITE" id="PS51819"/>
    </source>
</evidence>
<dbReference type="PANTHER" id="PTHR36113:SF6">
    <property type="entry name" value="FOSFOMYCIN RESISTANCE PROTEIN FOSX"/>
    <property type="match status" value="1"/>
</dbReference>